<gene>
    <name evidence="1" type="ORF">BD310DRAFT_159061</name>
</gene>
<reference evidence="1 2" key="1">
    <citation type="submission" date="2019-01" db="EMBL/GenBank/DDBJ databases">
        <title>Draft genome sequences of three monokaryotic isolates of the white-rot basidiomycete fungus Dichomitus squalens.</title>
        <authorList>
            <consortium name="DOE Joint Genome Institute"/>
            <person name="Lopez S.C."/>
            <person name="Andreopoulos B."/>
            <person name="Pangilinan J."/>
            <person name="Lipzen A."/>
            <person name="Riley R."/>
            <person name="Ahrendt S."/>
            <person name="Ng V."/>
            <person name="Barry K."/>
            <person name="Daum C."/>
            <person name="Grigoriev I.V."/>
            <person name="Hilden K.S."/>
            <person name="Makela M.R."/>
            <person name="de Vries R.P."/>
        </authorList>
    </citation>
    <scope>NUCLEOTIDE SEQUENCE [LARGE SCALE GENOMIC DNA]</scope>
    <source>
        <strain evidence="1 2">CBS 464.89</strain>
    </source>
</reference>
<dbReference type="AlphaFoldDB" id="A0A4Q9PIH0"/>
<protein>
    <submittedName>
        <fullName evidence="1">Uncharacterized protein</fullName>
    </submittedName>
</protein>
<keyword evidence="2" id="KW-1185">Reference proteome</keyword>
<organism evidence="1 2">
    <name type="scientific">Dichomitus squalens</name>
    <dbReference type="NCBI Taxonomy" id="114155"/>
    <lineage>
        <taxon>Eukaryota</taxon>
        <taxon>Fungi</taxon>
        <taxon>Dikarya</taxon>
        <taxon>Basidiomycota</taxon>
        <taxon>Agaricomycotina</taxon>
        <taxon>Agaricomycetes</taxon>
        <taxon>Polyporales</taxon>
        <taxon>Polyporaceae</taxon>
        <taxon>Dichomitus</taxon>
    </lineage>
</organism>
<dbReference type="Proteomes" id="UP000292082">
    <property type="component" value="Unassembled WGS sequence"/>
</dbReference>
<evidence type="ECO:0000313" key="2">
    <source>
        <dbReference type="Proteomes" id="UP000292082"/>
    </source>
</evidence>
<proteinExistence type="predicted"/>
<accession>A0A4Q9PIH0</accession>
<name>A0A4Q9PIH0_9APHY</name>
<sequence>MLRGLSLDVLLQVIRVSPLRDALEVISTCRTLRCEGSKTLLLENEVRINTGGQLASFLTFLNNEELPRFRGPHRGVSPHDAVGNPHTDRGGAPLRAEVASALAALTSIRHLRVVYAGDRACIMLKAFKSRLVSASLVSDCHRYSSWDTYHPLHLVAGSVDTLEDLTTKL</sequence>
<evidence type="ECO:0000313" key="1">
    <source>
        <dbReference type="EMBL" id="TBU53406.1"/>
    </source>
</evidence>
<dbReference type="EMBL" id="ML145215">
    <property type="protein sequence ID" value="TBU53406.1"/>
    <property type="molecule type" value="Genomic_DNA"/>
</dbReference>